<dbReference type="EMBL" id="SSHJ02000007">
    <property type="protein sequence ID" value="MFN0256647.1"/>
    <property type="molecule type" value="Genomic_DNA"/>
</dbReference>
<dbReference type="RefSeq" id="WP_138723738.1">
    <property type="nucleotide sequence ID" value="NZ_SSHJ02000007.1"/>
</dbReference>
<gene>
    <name evidence="3" type="ORF">E6A44_013750</name>
</gene>
<sequence length="915" mass="104468">MEIKKYSICRVSTLPREGRLEDYWNQLKVLIGEASPTLLGKINDKSLAALDRRTRLSVERYFNRARFRPIPYGNFCTVGLMPRSLGERERATLSDDIAVLRLPDWSRVKGLSRQFSEGELAEHLLWHIQSTLYTANGLHYFFQASEGQTELFSLEGFPELDRLLRFCAQVRSTSELRNFAGEDWDIYSGLLKQLLELQVLVNTNFPNLTGQDYFERLGGVAFVADQLGSDAYAIAFRHARNGFQDGILEKELLSYVAFARKHIPNPPLPDLTNFARDFTKRYENQWQPLSLVLDPSQGLGYGGLSNSVSMDVAALLPKPDVQSSQVVWDEIHRFLLERMMDGVTAIDLKAFVGNELGAAALPNTLSVLAQPAANGEWVIEHIGGPSATTLLGRFSVNEAIGAFTRELAGQEAKANPGVKFFDIAYQTGERTDNINRRPQLYDMELALGGWSTHPCQLQLSDIFINVVGGEVVLYSASHQCRVVPRMASAYNTLRSSHPVLRLMADLQYQGLQHQFLPDLSQYFPGMDHYPALRFGSLMLQPARWKIPSLARKSLAALETWLSQSNVSRYIKFGRADQYLCIDLEQAADRELLWDSLARESDTAYVSQWASGGDKGMADSLGRRFSYQLQLVLEHDDEVYSPVVSFERPNDFGAWEVGGEWLYISLYAAVEHQPLVLNELVKPLISKYQQLIEKWFYILYSDPEKHIRLRIKWKAGLEEAIRWRLMGEIGRWLGNYGVRDTVVRPYKPERQRYGRLTMELVESFFGLDSRLAIAELAMDEEQRLSCCYGWIWGMVNIAFIESEQQGHFFESMAARFSQEMGWDNEVFKLLNQSWGTLAAPDLTAFPEEGQRSLWRQIAALVTPDKSKQLLSDLIHMHVNRRFPSYARVREAQLYQYLLSYWKRVSRSVPKQSLAVR</sequence>
<protein>
    <submittedName>
        <fullName evidence="3">Thiopeptide-type bacteriocin biosynthesis protein</fullName>
    </submittedName>
</protein>
<dbReference type="InterPro" id="IPR023809">
    <property type="entry name" value="Thiopep_bacteriocin_synth_dom"/>
</dbReference>
<feature type="domain" description="Lantibiotic dehydratase N-terminal" evidence="1">
    <location>
        <begin position="263"/>
        <end position="592"/>
    </location>
</feature>
<evidence type="ECO:0000313" key="3">
    <source>
        <dbReference type="EMBL" id="MFN0256647.1"/>
    </source>
</evidence>
<evidence type="ECO:0000313" key="4">
    <source>
        <dbReference type="Proteomes" id="UP001517247"/>
    </source>
</evidence>
<evidence type="ECO:0000259" key="1">
    <source>
        <dbReference type="Pfam" id="PF04738"/>
    </source>
</evidence>
<comment type="caution">
    <text evidence="3">The sequence shown here is derived from an EMBL/GenBank/DDBJ whole genome shotgun (WGS) entry which is preliminary data.</text>
</comment>
<proteinExistence type="predicted"/>
<accession>A0ABW9JBL4</accession>
<reference evidence="3 4" key="1">
    <citation type="submission" date="2024-12" db="EMBL/GenBank/DDBJ databases">
        <authorList>
            <person name="Hu S."/>
        </authorList>
    </citation>
    <scope>NUCLEOTIDE SEQUENCE [LARGE SCALE GENOMIC DNA]</scope>
    <source>
        <strain evidence="3 4">THG-T11</strain>
    </source>
</reference>
<dbReference type="Proteomes" id="UP001517247">
    <property type="component" value="Unassembled WGS sequence"/>
</dbReference>
<organism evidence="3 4">
    <name type="scientific">Pedobacter ureilyticus</name>
    <dbReference type="NCBI Taxonomy" id="1393051"/>
    <lineage>
        <taxon>Bacteria</taxon>
        <taxon>Pseudomonadati</taxon>
        <taxon>Bacteroidota</taxon>
        <taxon>Sphingobacteriia</taxon>
        <taxon>Sphingobacteriales</taxon>
        <taxon>Sphingobacteriaceae</taxon>
        <taxon>Pedobacter</taxon>
    </lineage>
</organism>
<dbReference type="Pfam" id="PF14028">
    <property type="entry name" value="Lant_dehydr_C"/>
    <property type="match status" value="1"/>
</dbReference>
<evidence type="ECO:0000259" key="2">
    <source>
        <dbReference type="Pfam" id="PF14028"/>
    </source>
</evidence>
<dbReference type="NCBIfam" id="TIGR03891">
    <property type="entry name" value="thiopep_ocin"/>
    <property type="match status" value="1"/>
</dbReference>
<keyword evidence="4" id="KW-1185">Reference proteome</keyword>
<feature type="domain" description="Thiopeptide-type bacteriocin biosynthesis" evidence="2">
    <location>
        <begin position="660"/>
        <end position="899"/>
    </location>
</feature>
<name>A0ABW9JBL4_9SPHI</name>
<dbReference type="Pfam" id="PF04738">
    <property type="entry name" value="Lant_dehydr_N"/>
    <property type="match status" value="1"/>
</dbReference>
<dbReference type="InterPro" id="IPR006827">
    <property type="entry name" value="Lant_deHydtase_N"/>
</dbReference>